<dbReference type="Gene3D" id="2.40.50.140">
    <property type="entry name" value="Nucleic acid-binding proteins"/>
    <property type="match status" value="1"/>
</dbReference>
<gene>
    <name evidence="1" type="ORF">ENM60_00545</name>
</gene>
<evidence type="ECO:0008006" key="2">
    <source>
        <dbReference type="Google" id="ProtNLM"/>
    </source>
</evidence>
<dbReference type="CDD" id="cd18086">
    <property type="entry name" value="HsC9orf114-like"/>
    <property type="match status" value="1"/>
</dbReference>
<dbReference type="InterPro" id="IPR029028">
    <property type="entry name" value="Alpha/beta_knot_MTases"/>
</dbReference>
<dbReference type="InterPro" id="IPR012340">
    <property type="entry name" value="NA-bd_OB-fold"/>
</dbReference>
<dbReference type="Gene3D" id="3.40.1280.10">
    <property type="match status" value="1"/>
</dbReference>
<comment type="caution">
    <text evidence="1">The sequence shown here is derived from an EMBL/GenBank/DDBJ whole genome shotgun (WGS) entry which is preliminary data.</text>
</comment>
<evidence type="ECO:0000313" key="1">
    <source>
        <dbReference type="EMBL" id="HHP67280.1"/>
    </source>
</evidence>
<organism evidence="1">
    <name type="scientific">Thermogladius calderae</name>
    <dbReference type="NCBI Taxonomy" id="1200300"/>
    <lineage>
        <taxon>Archaea</taxon>
        <taxon>Thermoproteota</taxon>
        <taxon>Thermoprotei</taxon>
        <taxon>Desulfurococcales</taxon>
        <taxon>Desulfurococcaceae</taxon>
        <taxon>Thermogladius</taxon>
    </lineage>
</organism>
<accession>A0A7J3XX69</accession>
<dbReference type="AlphaFoldDB" id="A0A7J3XX69"/>
<dbReference type="PANTHER" id="PTHR12150">
    <property type="entry name" value="CLASS IV SAM-BINDING METHYLTRANSFERASE-RELATED"/>
    <property type="match status" value="1"/>
</dbReference>
<protein>
    <recommendedName>
        <fullName evidence="2">Methylase</fullName>
    </recommendedName>
</protein>
<reference evidence="1" key="1">
    <citation type="journal article" date="2020" name="mSystems">
        <title>Genome- and Community-Level Interaction Insights into Carbon Utilization and Element Cycling Functions of Hydrothermarchaeota in Hydrothermal Sediment.</title>
        <authorList>
            <person name="Zhou Z."/>
            <person name="Liu Y."/>
            <person name="Xu W."/>
            <person name="Pan J."/>
            <person name="Luo Z.H."/>
            <person name="Li M."/>
        </authorList>
    </citation>
    <scope>NUCLEOTIDE SEQUENCE [LARGE SCALE GENOMIC DNA]</scope>
    <source>
        <strain evidence="1">SpSt-110</strain>
    </source>
</reference>
<dbReference type="EMBL" id="DRYK01000014">
    <property type="protein sequence ID" value="HHP67280.1"/>
    <property type="molecule type" value="Genomic_DNA"/>
</dbReference>
<sequence length="289" mass="33154">MRRVRRRVNRLSDEIHVALPTSVLLVEPPGLPRLMKAYQILRYSSIFGVEKVVFYKDFSTSERSHEESAVFLEKVWSYYRTPPYLRKKLIPIDRDLRGVGLLPPLRLEAFHVSRKPYKGQVRLAHVKNTREGCLADIGVGEEYLVKGECKEGLRQVRVIDVDSRVVEVIEAVLYTGPEIEFKKSLREVVDEYAGRSLLLATDRRGRVPPIHEYAGRIARTMLVLFGSPSHDLFEMAVAEGFNLRMYVEDVWNTIPGQRVVTVRSEEALVITLGLINILRKTWAGLRPVE</sequence>
<proteinExistence type="predicted"/>
<dbReference type="Pfam" id="PF02598">
    <property type="entry name" value="Methyltrn_RNA_3"/>
    <property type="match status" value="1"/>
</dbReference>
<dbReference type="InterPro" id="IPR029026">
    <property type="entry name" value="tRNA_m1G_MTases_N"/>
</dbReference>
<dbReference type="InterPro" id="IPR003750">
    <property type="entry name" value="Put_MeTrfase-C9orf114-like"/>
</dbReference>
<dbReference type="PANTHER" id="PTHR12150:SF13">
    <property type="entry name" value="METHYLTRANSFERASE C9ORF114-RELATED"/>
    <property type="match status" value="1"/>
</dbReference>
<name>A0A7J3XX69_9CREN</name>
<dbReference type="SUPFAM" id="SSF75217">
    <property type="entry name" value="alpha/beta knot"/>
    <property type="match status" value="1"/>
</dbReference>